<proteinExistence type="predicted"/>
<dbReference type="Pfam" id="PF26636">
    <property type="entry name" value="DUF8209"/>
    <property type="match status" value="1"/>
</dbReference>
<gene>
    <name evidence="1" type="ORF">AB3G37_19155</name>
</gene>
<dbReference type="NCBIfam" id="NF045926">
    <property type="entry name" value="STM2901_fam"/>
    <property type="match status" value="1"/>
</dbReference>
<dbReference type="RefSeq" id="WP_369790998.1">
    <property type="nucleotide sequence ID" value="NZ_CP165628.1"/>
</dbReference>
<protein>
    <submittedName>
        <fullName evidence="1">STM2901 family protein</fullName>
    </submittedName>
</protein>
<evidence type="ECO:0000313" key="1">
    <source>
        <dbReference type="EMBL" id="XDU74946.1"/>
    </source>
</evidence>
<organism evidence="1">
    <name type="scientific">Rouxiella sp. WC2420</name>
    <dbReference type="NCBI Taxonomy" id="3234145"/>
    <lineage>
        <taxon>Bacteria</taxon>
        <taxon>Pseudomonadati</taxon>
        <taxon>Pseudomonadota</taxon>
        <taxon>Gammaproteobacteria</taxon>
        <taxon>Enterobacterales</taxon>
        <taxon>Yersiniaceae</taxon>
        <taxon>Rouxiella</taxon>
    </lineage>
</organism>
<name>A0AB39VZY4_9GAMM</name>
<dbReference type="InterPro" id="IPR058522">
    <property type="entry name" value="DUF8209"/>
</dbReference>
<dbReference type="InterPro" id="IPR058064">
    <property type="entry name" value="STM2901-like"/>
</dbReference>
<accession>A0AB39VZY4</accession>
<sequence>MDTTEQLNDTYFFDRLSNLSAEELLFWVMIDETLKQLGVKDLVGAASIILGNNIVGIPGKPKTATPGTSPASLFFRKHLSYKFRTRILPTLTKKSFSLRGIKIFWVNNLGAFVGRTVPVLGWVILAVDVSMIGYHTVNRYNTIARPEDRI</sequence>
<dbReference type="EMBL" id="CP165628">
    <property type="protein sequence ID" value="XDU74946.1"/>
    <property type="molecule type" value="Genomic_DNA"/>
</dbReference>
<reference evidence="1" key="1">
    <citation type="submission" date="2024-07" db="EMBL/GenBank/DDBJ databases">
        <authorList>
            <person name="Biller S.J."/>
        </authorList>
    </citation>
    <scope>NUCLEOTIDE SEQUENCE</scope>
    <source>
        <strain evidence="1">WC2420</strain>
    </source>
</reference>
<dbReference type="AlphaFoldDB" id="A0AB39VZY4"/>